<keyword evidence="2" id="KW-0472">Membrane</keyword>
<comment type="caution">
    <text evidence="4">The sequence shown here is derived from an EMBL/GenBank/DDBJ whole genome shotgun (WGS) entry which is preliminary data.</text>
</comment>
<gene>
    <name evidence="4" type="ORF">ACFFK8_04245</name>
</gene>
<reference evidence="4 5" key="1">
    <citation type="submission" date="2024-09" db="EMBL/GenBank/DDBJ databases">
        <authorList>
            <person name="Sun Q."/>
            <person name="Mori K."/>
        </authorList>
    </citation>
    <scope>NUCLEOTIDE SEQUENCE [LARGE SCALE GENOMIC DNA]</scope>
    <source>
        <strain evidence="4 5">ATCC 51272</strain>
    </source>
</reference>
<dbReference type="InterPro" id="IPR051203">
    <property type="entry name" value="Polysaccharide_Synthase-Rel"/>
</dbReference>
<evidence type="ECO:0000313" key="5">
    <source>
        <dbReference type="Proteomes" id="UP001589688"/>
    </source>
</evidence>
<sequence>MRIFHKIANWYFTKNALPYWTVLAIDCLICYLSGILVFWLYYRGAVTLGNIVLLSKTILIYMCFNLIGFRVFHTYSGVVRYSSFVDLQRVAYAMALSCAIAEVAHYGVYYLDLHFVRLEGRQIFLMYFIATILMWAVRIIVKTLYDVAFSSDRGVRTMVYGAREGGVAMAKMMRNMKPSPYQLKGFITHEPTLRGRIILGVKVYEADDGLPSLLKAMNIQAVLVSPLQTAKFREDQSLQDALIDAGIHIYMMPESQVWRPGDKMEAEQLKEINIEDLLPRDQIQVDMDAIGAMLRDTRVMITGAAGSIGSEMVRQVAVYKPARLILIDQAETPQHDIRLMMAHEHPDIPCETIVASITQQERMEEIFARFRPDFLFHAAAYKHVPMMEDNPGEAIYNNVYGTKVIADLSVKYGVRKFVMISTDKAVNPTNVMGCSKRICEIYCQSLSRAIAGGTVNDGEGRQAATQFVTTRFGNVLGSNGSVIPLFEKQIKAGGPVTVTDPNIIRFFMLIPEACKLVLEAGTHGQGGQIFVFDMGQPVKIADLARRMIRLSGVTGVKIEYTGLRAGEKLYEEMLANTEETLPSFHPKIRISKVREYDLADVQRQMERLFAVAHNFDDMEIVHTMKQIVPEYHPNNTVYSVLDKS</sequence>
<evidence type="ECO:0000256" key="1">
    <source>
        <dbReference type="ARBA" id="ARBA00007430"/>
    </source>
</evidence>
<feature type="transmembrane region" description="Helical" evidence="2">
    <location>
        <begin position="123"/>
        <end position="141"/>
    </location>
</feature>
<dbReference type="PANTHER" id="PTHR43318:SF1">
    <property type="entry name" value="POLYSACCHARIDE BIOSYNTHESIS PROTEIN EPSC-RELATED"/>
    <property type="match status" value="1"/>
</dbReference>
<organism evidence="4 5">
    <name type="scientific">Hallella seregens ATCC 51272</name>
    <dbReference type="NCBI Taxonomy" id="1336250"/>
    <lineage>
        <taxon>Bacteria</taxon>
        <taxon>Pseudomonadati</taxon>
        <taxon>Bacteroidota</taxon>
        <taxon>Bacteroidia</taxon>
        <taxon>Bacteroidales</taxon>
        <taxon>Prevotellaceae</taxon>
        <taxon>Hallella</taxon>
    </lineage>
</organism>
<feature type="transmembrane region" description="Helical" evidence="2">
    <location>
        <begin position="92"/>
        <end position="111"/>
    </location>
</feature>
<proteinExistence type="inferred from homology"/>
<feature type="transmembrane region" description="Helical" evidence="2">
    <location>
        <begin position="53"/>
        <end position="72"/>
    </location>
</feature>
<accession>A0ABV5ZI48</accession>
<evidence type="ECO:0000259" key="3">
    <source>
        <dbReference type="Pfam" id="PF02719"/>
    </source>
</evidence>
<dbReference type="Gene3D" id="3.40.50.720">
    <property type="entry name" value="NAD(P)-binding Rossmann-like Domain"/>
    <property type="match status" value="2"/>
</dbReference>
<dbReference type="RefSeq" id="WP_027953169.1">
    <property type="nucleotide sequence ID" value="NZ_JBHLZF010000001.1"/>
</dbReference>
<dbReference type="EMBL" id="JBHLZF010000001">
    <property type="protein sequence ID" value="MFB9897044.1"/>
    <property type="molecule type" value="Genomic_DNA"/>
</dbReference>
<evidence type="ECO:0000256" key="2">
    <source>
        <dbReference type="SAM" id="Phobius"/>
    </source>
</evidence>
<name>A0ABV5ZI48_9BACT</name>
<keyword evidence="5" id="KW-1185">Reference proteome</keyword>
<dbReference type="SUPFAM" id="SSF51735">
    <property type="entry name" value="NAD(P)-binding Rossmann-fold domains"/>
    <property type="match status" value="1"/>
</dbReference>
<dbReference type="Pfam" id="PF02719">
    <property type="entry name" value="Polysacc_synt_2"/>
    <property type="match status" value="1"/>
</dbReference>
<dbReference type="Proteomes" id="UP001589688">
    <property type="component" value="Unassembled WGS sequence"/>
</dbReference>
<dbReference type="InterPro" id="IPR003869">
    <property type="entry name" value="Polysac_CapD-like"/>
</dbReference>
<protein>
    <submittedName>
        <fullName evidence="4">Polysaccharide biosynthesis protein</fullName>
    </submittedName>
</protein>
<dbReference type="InterPro" id="IPR036291">
    <property type="entry name" value="NAD(P)-bd_dom_sf"/>
</dbReference>
<keyword evidence="2" id="KW-1133">Transmembrane helix</keyword>
<keyword evidence="2" id="KW-0812">Transmembrane</keyword>
<evidence type="ECO:0000313" key="4">
    <source>
        <dbReference type="EMBL" id="MFB9897044.1"/>
    </source>
</evidence>
<dbReference type="CDD" id="cd05237">
    <property type="entry name" value="UDP_invert_4-6DH_SDR_e"/>
    <property type="match status" value="1"/>
</dbReference>
<feature type="transmembrane region" description="Helical" evidence="2">
    <location>
        <begin position="20"/>
        <end position="41"/>
    </location>
</feature>
<comment type="similarity">
    <text evidence="1">Belongs to the polysaccharide synthase family.</text>
</comment>
<feature type="domain" description="Polysaccharide biosynthesis protein CapD-like" evidence="3">
    <location>
        <begin position="299"/>
        <end position="590"/>
    </location>
</feature>
<dbReference type="PANTHER" id="PTHR43318">
    <property type="entry name" value="UDP-N-ACETYLGLUCOSAMINE 4,6-DEHYDRATASE"/>
    <property type="match status" value="1"/>
</dbReference>